<evidence type="ECO:0000256" key="1">
    <source>
        <dbReference type="ARBA" id="ARBA00022737"/>
    </source>
</evidence>
<dbReference type="InterPro" id="IPR011990">
    <property type="entry name" value="TPR-like_helical_dom_sf"/>
</dbReference>
<organism evidence="2 3">
    <name type="scientific">Fraxinus pennsylvanica</name>
    <dbReference type="NCBI Taxonomy" id="56036"/>
    <lineage>
        <taxon>Eukaryota</taxon>
        <taxon>Viridiplantae</taxon>
        <taxon>Streptophyta</taxon>
        <taxon>Embryophyta</taxon>
        <taxon>Tracheophyta</taxon>
        <taxon>Spermatophyta</taxon>
        <taxon>Magnoliopsida</taxon>
        <taxon>eudicotyledons</taxon>
        <taxon>Gunneridae</taxon>
        <taxon>Pentapetalae</taxon>
        <taxon>asterids</taxon>
        <taxon>lamiids</taxon>
        <taxon>Lamiales</taxon>
        <taxon>Oleaceae</taxon>
        <taxon>Oleeae</taxon>
        <taxon>Fraxinus</taxon>
    </lineage>
</organism>
<gene>
    <name evidence="2" type="ORF">FPE_LOCUS9499</name>
</gene>
<keyword evidence="3" id="KW-1185">Reference proteome</keyword>
<dbReference type="PANTHER" id="PTHR47926">
    <property type="entry name" value="PENTATRICOPEPTIDE REPEAT-CONTAINING PROTEIN"/>
    <property type="match status" value="1"/>
</dbReference>
<dbReference type="Gene3D" id="1.25.40.10">
    <property type="entry name" value="Tetratricopeptide repeat domain"/>
    <property type="match status" value="1"/>
</dbReference>
<dbReference type="PANTHER" id="PTHR47926:SF347">
    <property type="entry name" value="PENTATRICOPEPTIDE REPEAT-CONTAINING PROTEIN"/>
    <property type="match status" value="1"/>
</dbReference>
<evidence type="ECO:0000313" key="2">
    <source>
        <dbReference type="EMBL" id="CAI9762069.1"/>
    </source>
</evidence>
<name>A0AAD2DQ43_9LAMI</name>
<dbReference type="EMBL" id="OU503040">
    <property type="protein sequence ID" value="CAI9762069.1"/>
    <property type="molecule type" value="Genomic_DNA"/>
</dbReference>
<reference evidence="2" key="1">
    <citation type="submission" date="2023-05" db="EMBL/GenBank/DDBJ databases">
        <authorList>
            <person name="Huff M."/>
        </authorList>
    </citation>
    <scope>NUCLEOTIDE SEQUENCE</scope>
</reference>
<dbReference type="NCBIfam" id="TIGR00756">
    <property type="entry name" value="PPR"/>
    <property type="match status" value="1"/>
</dbReference>
<dbReference type="GO" id="GO:0009451">
    <property type="term" value="P:RNA modification"/>
    <property type="evidence" value="ECO:0007669"/>
    <property type="project" value="InterPro"/>
</dbReference>
<dbReference type="AlphaFoldDB" id="A0AAD2DQ43"/>
<evidence type="ECO:0008006" key="4">
    <source>
        <dbReference type="Google" id="ProtNLM"/>
    </source>
</evidence>
<dbReference type="Proteomes" id="UP000834106">
    <property type="component" value="Chromosome 5"/>
</dbReference>
<protein>
    <recommendedName>
        <fullName evidence="4">Pentatricopeptide repeat-containing protein</fullName>
    </recommendedName>
</protein>
<proteinExistence type="predicted"/>
<keyword evidence="1" id="KW-0677">Repeat</keyword>
<dbReference type="Pfam" id="PF01535">
    <property type="entry name" value="PPR"/>
    <property type="match status" value="1"/>
</dbReference>
<accession>A0AAD2DQ43</accession>
<dbReference type="InterPro" id="IPR002885">
    <property type="entry name" value="PPR_rpt"/>
</dbReference>
<dbReference type="GO" id="GO:0003723">
    <property type="term" value="F:RNA binding"/>
    <property type="evidence" value="ECO:0007669"/>
    <property type="project" value="InterPro"/>
</dbReference>
<evidence type="ECO:0000313" key="3">
    <source>
        <dbReference type="Proteomes" id="UP000834106"/>
    </source>
</evidence>
<dbReference type="InterPro" id="IPR046960">
    <property type="entry name" value="PPR_At4g14850-like_plant"/>
</dbReference>
<sequence>MKIWIGFGEDDDLGLGFLRALGDFGVVLELIWGVETIAFTREAAANSYFCYIFLNTDYYLSGVKPYEVSFLAILTACSNAGQVDQGLQLFDSMKRDYFQRTMKYYAVMDDLFGRAGQLKESLNFI</sequence>